<feature type="transmembrane region" description="Helical" evidence="1">
    <location>
        <begin position="70"/>
        <end position="90"/>
    </location>
</feature>
<keyword evidence="1" id="KW-0812">Transmembrane</keyword>
<organism evidence="2 3">
    <name type="scientific">Natrinema pallidum</name>
    <dbReference type="NCBI Taxonomy" id="69527"/>
    <lineage>
        <taxon>Archaea</taxon>
        <taxon>Methanobacteriati</taxon>
        <taxon>Methanobacteriota</taxon>
        <taxon>Stenosarchaea group</taxon>
        <taxon>Halobacteria</taxon>
        <taxon>Halobacteriales</taxon>
        <taxon>Natrialbaceae</taxon>
        <taxon>Natrinema</taxon>
    </lineage>
</organism>
<evidence type="ECO:0000313" key="2">
    <source>
        <dbReference type="EMBL" id="QCW02934.1"/>
    </source>
</evidence>
<name>A0A4V1IEW7_9EURY</name>
<gene>
    <name evidence="2" type="ORF">FGF80_06655</name>
</gene>
<dbReference type="RefSeq" id="WP_138652924.1">
    <property type="nucleotide sequence ID" value="NZ_CP040637.1"/>
</dbReference>
<evidence type="ECO:0000256" key="1">
    <source>
        <dbReference type="SAM" id="Phobius"/>
    </source>
</evidence>
<proteinExistence type="predicted"/>
<accession>A0A4V1IEW7</accession>
<sequence length="188" mass="20087">MSSESGQNESETLPARVRRWIGSRWSRFNAWRRGRPFFGGLLLCLAGLLITWVPMRILPDIAFIGGEMTGFLAIGALFGVFVFLSGLYALSRPARAHGAGVVGIILSIFSLFGSLGGLLVGMLLGIVGGNLCIAWKPRDDAVDEAVSEPSVIDKAAARINAGFARLVGTVILGCRAGLERIKRRGADE</sequence>
<reference evidence="3" key="1">
    <citation type="submission" date="2019-05" db="EMBL/GenBank/DDBJ databases">
        <title>Complete Genome Sequence and Methylation Pattern of the Halophilic Archaeon Natrinema pallidum BOL6-1.</title>
        <authorList>
            <person name="DasSarma P."/>
            <person name="DasSarma B.P."/>
            <person name="DasSarma S.L."/>
            <person name="Martinez F.L."/>
            <person name="Guzman D."/>
            <person name="Roberts R.J."/>
            <person name="DasSarma S."/>
        </authorList>
    </citation>
    <scope>NUCLEOTIDE SEQUENCE [LARGE SCALE GENOMIC DNA]</scope>
    <source>
        <strain evidence="3">BOL6-1</strain>
    </source>
</reference>
<dbReference type="SUPFAM" id="SSF103473">
    <property type="entry name" value="MFS general substrate transporter"/>
    <property type="match status" value="1"/>
</dbReference>
<keyword evidence="3" id="KW-1185">Reference proteome</keyword>
<dbReference type="Pfam" id="PF19609">
    <property type="entry name" value="DUF6114"/>
    <property type="match status" value="1"/>
</dbReference>
<dbReference type="Proteomes" id="UP000307562">
    <property type="component" value="Chromosome"/>
</dbReference>
<protein>
    <submittedName>
        <fullName evidence="2">Uncharacterized protein</fullName>
    </submittedName>
</protein>
<dbReference type="InterPro" id="IPR036259">
    <property type="entry name" value="MFS_trans_sf"/>
</dbReference>
<dbReference type="GeneID" id="96155642"/>
<keyword evidence="1" id="KW-0472">Membrane</keyword>
<feature type="transmembrane region" description="Helical" evidence="1">
    <location>
        <begin position="37"/>
        <end position="58"/>
    </location>
</feature>
<dbReference type="AlphaFoldDB" id="A0A4V1IEW7"/>
<keyword evidence="1" id="KW-1133">Transmembrane helix</keyword>
<feature type="transmembrane region" description="Helical" evidence="1">
    <location>
        <begin position="102"/>
        <end position="127"/>
    </location>
</feature>
<evidence type="ECO:0000313" key="3">
    <source>
        <dbReference type="Proteomes" id="UP000307562"/>
    </source>
</evidence>
<dbReference type="InterPro" id="IPR046096">
    <property type="entry name" value="DUF6114"/>
</dbReference>
<dbReference type="EMBL" id="CP040637">
    <property type="protein sequence ID" value="QCW02934.1"/>
    <property type="molecule type" value="Genomic_DNA"/>
</dbReference>
<dbReference type="KEGG" id="npl:FGF80_06655"/>